<evidence type="ECO:0000256" key="2">
    <source>
        <dbReference type="SAM" id="SignalP"/>
    </source>
</evidence>
<gene>
    <name evidence="3" type="ORF">ACFMB1_00755</name>
</gene>
<name>A0ABW1KQI1_9PROT</name>
<evidence type="ECO:0000256" key="1">
    <source>
        <dbReference type="SAM" id="MobiDB-lite"/>
    </source>
</evidence>
<organism evidence="3 4">
    <name type="scientific">Hyphococcus aureus</name>
    <dbReference type="NCBI Taxonomy" id="2666033"/>
    <lineage>
        <taxon>Bacteria</taxon>
        <taxon>Pseudomonadati</taxon>
        <taxon>Pseudomonadota</taxon>
        <taxon>Alphaproteobacteria</taxon>
        <taxon>Parvularculales</taxon>
        <taxon>Parvularculaceae</taxon>
        <taxon>Hyphococcus</taxon>
    </lineage>
</organism>
<keyword evidence="4" id="KW-1185">Reference proteome</keyword>
<dbReference type="RefSeq" id="WP_379880653.1">
    <property type="nucleotide sequence ID" value="NZ_JBHPON010000001.1"/>
</dbReference>
<proteinExistence type="predicted"/>
<keyword evidence="2" id="KW-0732">Signal</keyword>
<reference evidence="3 4" key="1">
    <citation type="submission" date="2024-09" db="EMBL/GenBank/DDBJ databases">
        <authorList>
            <person name="Zhang Z.-H."/>
        </authorList>
    </citation>
    <scope>NUCLEOTIDE SEQUENCE [LARGE SCALE GENOMIC DNA]</scope>
    <source>
        <strain evidence="3 4">HHTR114</strain>
    </source>
</reference>
<evidence type="ECO:0000313" key="3">
    <source>
        <dbReference type="EMBL" id="MFC6034048.1"/>
    </source>
</evidence>
<dbReference type="Proteomes" id="UP001596116">
    <property type="component" value="Unassembled WGS sequence"/>
</dbReference>
<feature type="chain" id="PRO_5045889356" evidence="2">
    <location>
        <begin position="26"/>
        <end position="561"/>
    </location>
</feature>
<comment type="caution">
    <text evidence="3">The sequence shown here is derived from an EMBL/GenBank/DDBJ whole genome shotgun (WGS) entry which is preliminary data.</text>
</comment>
<sequence length="561" mass="57346">MNRNKLLAAAASAFVAGASVPFAVAQIAPPDTVETAQLPTDAFAIGGLEEGERGLPATLWTNSDPQILDFLLSHAPVRPASPSLGRAMRRTLLSPGAKPAGADVSLGGKKMLALARAGFVDEARNIASLASAGRNDLVVAEADATISLLNGDAEYACRRGAGLAGGREAIFWVRLRAFCYARAGELDALDLTMNLLRERGAISQADEALFFAAAAGAPPKDVPPITTPLQYAALKAAGVEMSLNDLAGAEGGVIAAVARDAGVSNALRIEATMRAVALGIMEPSRLNALFSGIQFEVADLGAAIDTAAARPGDPVTDALLYQSIAAMTAPEFIRDKAQRISLALARADSFHRAYSLAHLYAEQIATLEGVIVSPEEASSFALAAMTTGDSVGAGRWLASMIGANESVAALPEALGIEFIDRVNLLSVLDPQTAARIARGAGVSLLSNEPGVTGAGARAHEDPSVTARILEAAFDAVAGEKVGQAGLAALAASSGSAAFGGEVEAVIIEEGLDAAGMPELGRRHQFERALASAFAAAPAAGQAASTSEEGGFAPRIKPPKSR</sequence>
<protein>
    <submittedName>
        <fullName evidence="3">Uncharacterized protein</fullName>
    </submittedName>
</protein>
<feature type="signal peptide" evidence="2">
    <location>
        <begin position="1"/>
        <end position="25"/>
    </location>
</feature>
<dbReference type="EMBL" id="JBHPON010000001">
    <property type="protein sequence ID" value="MFC6034048.1"/>
    <property type="molecule type" value="Genomic_DNA"/>
</dbReference>
<evidence type="ECO:0000313" key="4">
    <source>
        <dbReference type="Proteomes" id="UP001596116"/>
    </source>
</evidence>
<accession>A0ABW1KQI1</accession>
<feature type="region of interest" description="Disordered" evidence="1">
    <location>
        <begin position="539"/>
        <end position="561"/>
    </location>
</feature>